<dbReference type="PANTHER" id="PTHR34296:SF2">
    <property type="entry name" value="ABC TRANSPORTER GUANOSINE-BINDING PROTEIN NUPN"/>
    <property type="match status" value="1"/>
</dbReference>
<comment type="subcellular location">
    <subcellularLocation>
        <location evidence="1">Cell membrane</location>
        <topology evidence="1">Lipid-anchor</topology>
    </subcellularLocation>
</comment>
<evidence type="ECO:0000313" key="10">
    <source>
        <dbReference type="Proteomes" id="UP000030635"/>
    </source>
</evidence>
<keyword evidence="10" id="KW-1185">Reference proteome</keyword>
<dbReference type="KEGG" id="cbv:U729_343"/>
<evidence type="ECO:0000256" key="4">
    <source>
        <dbReference type="ARBA" id="ARBA00022729"/>
    </source>
</evidence>
<accession>A0A0A7FYT0</accession>
<evidence type="ECO:0000256" key="1">
    <source>
        <dbReference type="ARBA" id="ARBA00004193"/>
    </source>
</evidence>
<protein>
    <submittedName>
        <fullName evidence="9">Basic membrane family protein</fullName>
    </submittedName>
</protein>
<evidence type="ECO:0000256" key="7">
    <source>
        <dbReference type="SAM" id="Phobius"/>
    </source>
</evidence>
<evidence type="ECO:0000256" key="6">
    <source>
        <dbReference type="ARBA" id="ARBA00023288"/>
    </source>
</evidence>
<dbReference type="InterPro" id="IPR028082">
    <property type="entry name" value="Peripla_BP_I"/>
</dbReference>
<organism evidence="9 10">
    <name type="scientific">Clostridium baratii str. Sullivan</name>
    <dbReference type="NCBI Taxonomy" id="1415775"/>
    <lineage>
        <taxon>Bacteria</taxon>
        <taxon>Bacillati</taxon>
        <taxon>Bacillota</taxon>
        <taxon>Clostridia</taxon>
        <taxon>Eubacteriales</taxon>
        <taxon>Clostridiaceae</taxon>
        <taxon>Clostridium</taxon>
    </lineage>
</organism>
<proteinExistence type="inferred from homology"/>
<keyword evidence="5 7" id="KW-0472">Membrane</keyword>
<keyword evidence="7" id="KW-1133">Transmembrane helix</keyword>
<evidence type="ECO:0000259" key="8">
    <source>
        <dbReference type="Pfam" id="PF02608"/>
    </source>
</evidence>
<dbReference type="GO" id="GO:0005886">
    <property type="term" value="C:plasma membrane"/>
    <property type="evidence" value="ECO:0007669"/>
    <property type="project" value="UniProtKB-SubCell"/>
</dbReference>
<reference evidence="9 10" key="1">
    <citation type="journal article" date="2015" name="Infect. Genet. Evol.">
        <title>Genomic sequences of six botulinum neurotoxin-producing strains representing three clostridial species illustrate the mobility and diversity of botulinum neurotoxin genes.</title>
        <authorList>
            <person name="Smith T.J."/>
            <person name="Hill K.K."/>
            <person name="Xie G."/>
            <person name="Foley B.T."/>
            <person name="Williamson C.H."/>
            <person name="Foster J.T."/>
            <person name="Johnson S.L."/>
            <person name="Chertkov O."/>
            <person name="Teshima H."/>
            <person name="Gibbons H.S."/>
            <person name="Johnsky L.A."/>
            <person name="Karavis M.A."/>
            <person name="Smith L.A."/>
        </authorList>
    </citation>
    <scope>NUCLEOTIDE SEQUENCE [LARGE SCALE GENOMIC DNA]</scope>
    <source>
        <strain evidence="9">Sullivan</strain>
    </source>
</reference>
<dbReference type="EMBL" id="CP006905">
    <property type="protein sequence ID" value="AIY84738.1"/>
    <property type="molecule type" value="Genomic_DNA"/>
</dbReference>
<dbReference type="Pfam" id="PF02608">
    <property type="entry name" value="Bmp"/>
    <property type="match status" value="1"/>
</dbReference>
<sequence>MDKLKKNKEIAILLLIIFYLYSNFVLVGCNLFNEKRMNDTLKVGLISEYFNDLSFGQMSKKGIEEAKEKYGVEPEYKEIKGNNDGIDKIFKDFAEHNNITIATGEELKTNIQKISRERRDKNFVILDEEVNEPNVKSILFKHEQGAFLMGIIAGNETKTNKVGFIGGMDNKIGNEFYAGFTAGVKTVNEKALEGLMSRKMIRFNESFLDEKKAYEKAIDLYDSGCDIIFQAAGNAGIGVFKAAKEKGKKAIGVDTDQKVTAKEYKDVIISSMIKRTDEAMLNLCKEAREGSFKSGIRNKEELGLADNMLDYAPTTKESVSKKTMEDLEKYKKLVIEEVIEVPSRLFEVVGFKTIT</sequence>
<dbReference type="AlphaFoldDB" id="A0A0A7FYT0"/>
<name>A0A0A7FYT0_9CLOT</name>
<dbReference type="CDD" id="cd06354">
    <property type="entry name" value="PBP1_PrnA-like"/>
    <property type="match status" value="1"/>
</dbReference>
<gene>
    <name evidence="9" type="ORF">U729_343</name>
</gene>
<dbReference type="STRING" id="1561.NPD11_2660"/>
<dbReference type="OrthoDB" id="9769871at2"/>
<dbReference type="HOGENOM" id="CLU_038813_0_0_9"/>
<feature type="domain" description="ABC transporter substrate-binding protein PnrA-like" evidence="8">
    <location>
        <begin position="46"/>
        <end position="343"/>
    </location>
</feature>
<evidence type="ECO:0000313" key="9">
    <source>
        <dbReference type="EMBL" id="AIY84738.1"/>
    </source>
</evidence>
<keyword evidence="6" id="KW-0449">Lipoprotein</keyword>
<dbReference type="RefSeq" id="WP_052139348.1">
    <property type="nucleotide sequence ID" value="NZ_CP006905.1"/>
</dbReference>
<dbReference type="InterPro" id="IPR003760">
    <property type="entry name" value="PnrA-like"/>
</dbReference>
<evidence type="ECO:0000256" key="3">
    <source>
        <dbReference type="ARBA" id="ARBA00022475"/>
    </source>
</evidence>
<keyword evidence="4" id="KW-0732">Signal</keyword>
<dbReference type="SUPFAM" id="SSF53822">
    <property type="entry name" value="Periplasmic binding protein-like I"/>
    <property type="match status" value="1"/>
</dbReference>
<evidence type="ECO:0000256" key="2">
    <source>
        <dbReference type="ARBA" id="ARBA00008610"/>
    </source>
</evidence>
<evidence type="ECO:0000256" key="5">
    <source>
        <dbReference type="ARBA" id="ARBA00023136"/>
    </source>
</evidence>
<keyword evidence="7" id="KW-0812">Transmembrane</keyword>
<feature type="transmembrane region" description="Helical" evidence="7">
    <location>
        <begin position="12"/>
        <end position="33"/>
    </location>
</feature>
<keyword evidence="3" id="KW-1003">Cell membrane</keyword>
<dbReference type="Proteomes" id="UP000030635">
    <property type="component" value="Chromosome"/>
</dbReference>
<dbReference type="PROSITE" id="PS51257">
    <property type="entry name" value="PROKAR_LIPOPROTEIN"/>
    <property type="match status" value="1"/>
</dbReference>
<dbReference type="PANTHER" id="PTHR34296">
    <property type="entry name" value="TRANSCRIPTIONAL ACTIVATOR PROTEIN MED"/>
    <property type="match status" value="1"/>
</dbReference>
<dbReference type="eggNOG" id="COG1744">
    <property type="taxonomic scope" value="Bacteria"/>
</dbReference>
<dbReference type="Gene3D" id="3.40.50.2300">
    <property type="match status" value="2"/>
</dbReference>
<comment type="similarity">
    <text evidence="2">Belongs to the BMP lipoprotein family.</text>
</comment>
<dbReference type="InterPro" id="IPR050957">
    <property type="entry name" value="BMP_lipoprotein"/>
</dbReference>